<reference evidence="1 2" key="1">
    <citation type="submission" date="2019-03" db="EMBL/GenBank/DDBJ databases">
        <authorList>
            <person name="Li J."/>
        </authorList>
    </citation>
    <scope>NUCLEOTIDE SEQUENCE [LARGE SCALE GENOMIC DNA]</scope>
    <source>
        <strain evidence="1 2">3058</strain>
    </source>
</reference>
<gene>
    <name evidence="1" type="ORF">E4L95_14605</name>
</gene>
<keyword evidence="2" id="KW-1185">Reference proteome</keyword>
<protein>
    <submittedName>
        <fullName evidence="1">Uncharacterized protein</fullName>
    </submittedName>
</protein>
<dbReference type="EMBL" id="SRPG01000153">
    <property type="protein sequence ID" value="TGN55942.1"/>
    <property type="molecule type" value="Genomic_DNA"/>
</dbReference>
<dbReference type="AlphaFoldDB" id="A0A4Z1BTK7"/>
<dbReference type="OrthoDB" id="7777520at2"/>
<proteinExistence type="predicted"/>
<accession>A0A4Z1BTK7</accession>
<evidence type="ECO:0000313" key="1">
    <source>
        <dbReference type="EMBL" id="TGN55942.1"/>
    </source>
</evidence>
<name>A0A4Z1BTK7_9RHOB</name>
<dbReference type="Proteomes" id="UP000297972">
    <property type="component" value="Unassembled WGS sequence"/>
</dbReference>
<sequence length="84" mass="9209">MAYHDFQRMFLAAGMPKDQLEEVLDYFHAAGEAPAITSVIDYEAARTIYGVMDASMPSGDLHSPTARYLISLGARIVAWESQAA</sequence>
<dbReference type="RefSeq" id="WP_135818224.1">
    <property type="nucleotide sequence ID" value="NZ_SRPG01000153.1"/>
</dbReference>
<comment type="caution">
    <text evidence="1">The sequence shown here is derived from an EMBL/GenBank/DDBJ whole genome shotgun (WGS) entry which is preliminary data.</text>
</comment>
<organism evidence="1 2">
    <name type="scientific">Paracoccus liaowanqingii</name>
    <dbReference type="NCBI Taxonomy" id="2560053"/>
    <lineage>
        <taxon>Bacteria</taxon>
        <taxon>Pseudomonadati</taxon>
        <taxon>Pseudomonadota</taxon>
        <taxon>Alphaproteobacteria</taxon>
        <taxon>Rhodobacterales</taxon>
        <taxon>Paracoccaceae</taxon>
        <taxon>Paracoccus</taxon>
    </lineage>
</organism>
<evidence type="ECO:0000313" key="2">
    <source>
        <dbReference type="Proteomes" id="UP000297972"/>
    </source>
</evidence>